<keyword evidence="3" id="KW-1267">Proteomics identification</keyword>
<dbReference type="Ensembl" id="ENST00000540535.6">
    <property type="protein sequence ID" value="ENSP00000441139.2"/>
    <property type="gene ID" value="ENSG00000184047.22"/>
</dbReference>
<reference evidence="1" key="8">
    <citation type="submission" date="2025-09" db="UniProtKB">
        <authorList>
            <consortium name="Ensembl"/>
        </authorList>
    </citation>
    <scope>IDENTIFICATION</scope>
</reference>
<reference evidence="5" key="5">
    <citation type="journal article" date="2014" name="J. Proteomics">
        <title>An enzyme assisted RP-RPLC approach for in-depth analysis of human liver phosphoproteome.</title>
        <authorList>
            <person name="Bian Y."/>
            <person name="Song C."/>
            <person name="Cheng K."/>
            <person name="Dong M."/>
            <person name="Wang F."/>
            <person name="Huang J."/>
            <person name="Sun D."/>
            <person name="Wang L."/>
            <person name="Ye M."/>
            <person name="Zou H."/>
        </authorList>
    </citation>
    <scope>IDENTIFICATION BY MASS SPECTROMETRY [LARGE SCALE ANALYSIS]</scope>
</reference>
<dbReference type="ProteomicsDB" id="24314"/>
<reference evidence="1 2" key="3">
    <citation type="journal article" date="2006" name="Nature">
        <title>The finished DNA sequence of human chromosome 12.</title>
        <authorList>
            <consortium name="Baylor College of Medicine Human Genome Sequencing Center Sequence Production Team"/>
            <person name="Scherer S.E."/>
            <person name="Muzny D.M."/>
            <person name="Buhay C.J."/>
            <person name="Chen R."/>
            <person name="Cree A."/>
            <person name="Ding Y."/>
            <person name="Dugan-Rocha S."/>
            <person name="Gill R."/>
            <person name="Gunaratne P."/>
            <person name="Harris R.A."/>
            <person name="Hawes A.C."/>
            <person name="Hernandez J."/>
            <person name="Hodgson A.V."/>
            <person name="Hume J."/>
            <person name="Jackson A."/>
            <person name="Khan Z.M."/>
            <person name="Kovar-Smith C."/>
            <person name="Lewis L.R."/>
            <person name="Lozado R.J."/>
            <person name="Metzker M.L."/>
            <person name="Milosavljevic A."/>
            <person name="Miner G.R."/>
            <person name="Montgomery K.T."/>
            <person name="Morgan M.B."/>
            <person name="Nazareth L.V."/>
            <person name="Scott G."/>
            <person name="Sodergren E."/>
            <person name="Song X.Z."/>
            <person name="Steffen D."/>
            <person name="Lovering R.C."/>
            <person name="Wheeler D.A."/>
            <person name="Worley K.C."/>
            <person name="Yuan Y."/>
            <person name="Zhang Z."/>
            <person name="Adams C.Q."/>
            <person name="Ansari-Lari M.A."/>
            <person name="Ayele M."/>
            <person name="Brown M.J."/>
            <person name="Chen G."/>
            <person name="Chen Z."/>
            <person name="Clerc-Blankenburg K.P."/>
            <person name="Davis C."/>
            <person name="Delgado O."/>
            <person name="Dinh H.H."/>
            <person name="Draper H."/>
            <person name="Gonzalez-Garay M.L."/>
            <person name="Havlak P."/>
            <person name="Jackson L.R."/>
            <person name="Jacob L.S."/>
            <person name="Kelly S.H."/>
            <person name="Li L."/>
            <person name="Li Z."/>
            <person name="Liu J."/>
            <person name="Liu W."/>
            <person name="Lu J."/>
            <person name="Maheshwari M."/>
            <person name="Nguyen B.V."/>
            <person name="Okwuonu G.O."/>
            <person name="Pasternak S."/>
            <person name="Perez L.M."/>
            <person name="Plopper F.J."/>
            <person name="Santibanez J."/>
            <person name="Shen H."/>
            <person name="Tabor P.E."/>
            <person name="Verduzco D."/>
            <person name="Waldron L."/>
            <person name="Wang Q."/>
            <person name="Williams G.A."/>
            <person name="Zhang J."/>
            <person name="Zhou J."/>
            <person name="Allen C.C."/>
            <person name="Amin A.G."/>
            <person name="Anyalebechi V."/>
            <person name="Bailey M."/>
            <person name="Barbaria J.A."/>
            <person name="Bimage K.E."/>
            <person name="Bryant N.P."/>
            <person name="Burch P.E."/>
            <person name="Burkett C.E."/>
            <person name="Burrell K.L."/>
            <person name="Calderon E."/>
            <person name="Cardenas V."/>
            <person name="Carter K."/>
            <person name="Casias K."/>
            <person name="Cavazos I."/>
            <person name="Cavazos S.R."/>
            <person name="Ceasar H."/>
            <person name="Chacko J."/>
            <person name="Chan S.N."/>
            <person name="Chavez D."/>
            <person name="Christopoulos C."/>
            <person name="Chu J."/>
            <person name="Cockrell R."/>
            <person name="Cox C.D."/>
            <person name="Dang M."/>
            <person name="Dathorne S.R."/>
            <person name="David R."/>
            <person name="Davis C.M."/>
            <person name="Davy-Carroll L."/>
            <person name="Deshazo D.R."/>
            <person name="Donlin J.E."/>
            <person name="D'Souza L."/>
            <person name="Eaves K.A."/>
            <person name="Egan A."/>
            <person name="Emery-Cohen A.J."/>
            <person name="Escotto M."/>
            <person name="Flagg N."/>
            <person name="Forbes L.D."/>
            <person name="Gabisi A.M."/>
            <person name="Garza M."/>
            <person name="Hamilton C."/>
            <person name="Henderson N."/>
            <person name="Hernandez O."/>
            <person name="Hines S."/>
            <person name="Hogues M.E."/>
            <person name="Huang M."/>
            <person name="Idlebird D.G."/>
            <person name="Johnson R."/>
            <person name="Jolivet A."/>
            <person name="Jones S."/>
            <person name="Kagan R."/>
            <person name="King L.M."/>
            <person name="Leal B."/>
            <person name="Lebow H."/>
            <person name="Lee S."/>
            <person name="LeVan J.M."/>
            <person name="Lewis L.C."/>
            <person name="London P."/>
            <person name="Lorensuhewa L.M."/>
            <person name="Loulseged H."/>
            <person name="Lovett D.A."/>
            <person name="Lucier A."/>
            <person name="Lucier R.L."/>
            <person name="Ma J."/>
            <person name="Madu R.C."/>
            <person name="Mapua P."/>
            <person name="Martindale A.D."/>
            <person name="Martinez E."/>
            <person name="Massey E."/>
            <person name="Mawhiney S."/>
            <person name="Meador M.G."/>
            <person name="Mendez S."/>
            <person name="Mercado C."/>
            <person name="Mercado I.C."/>
            <person name="Merritt C.E."/>
            <person name="Miner Z.L."/>
            <person name="Minja E."/>
            <person name="Mitchell T."/>
            <person name="Mohabbat F."/>
            <person name="Mohabbat K."/>
            <person name="Montgomery B."/>
            <person name="Moore N."/>
            <person name="Morris S."/>
            <person name="Munidasa M."/>
            <person name="Ngo R.N."/>
            <person name="Nguyen N.B."/>
            <person name="Nickerson E."/>
            <person name="Nwaokelemeh O.O."/>
            <person name="Nwokenkwo S."/>
            <person name="Obregon M."/>
            <person name="Oguh M."/>
            <person name="Oragunye N."/>
            <person name="Oviedo R.J."/>
            <person name="Parish B.J."/>
            <person name="Parker D.N."/>
            <person name="Parrish J."/>
            <person name="Parks K.L."/>
            <person name="Paul H.A."/>
            <person name="Payton B.A."/>
            <person name="Perez A."/>
            <person name="Perrin W."/>
            <person name="Pickens A."/>
            <person name="Primus E.L."/>
            <person name="Pu L.L."/>
            <person name="Puazo M."/>
            <person name="Quiles M.M."/>
            <person name="Quiroz J.B."/>
            <person name="Rabata D."/>
            <person name="Reeves K."/>
            <person name="Ruiz S.J."/>
            <person name="Shao H."/>
            <person name="Sisson I."/>
            <person name="Sonaike T."/>
            <person name="Sorelle R.P."/>
            <person name="Sutton A.E."/>
            <person name="Svatek A.F."/>
            <person name="Svetz L.A."/>
            <person name="Tamerisa K.S."/>
            <person name="Taylor T.R."/>
            <person name="Teague B."/>
            <person name="Thomas N."/>
            <person name="Thorn R.D."/>
            <person name="Trejos Z.Y."/>
            <person name="Trevino B.K."/>
            <person name="Ukegbu O.N."/>
            <person name="Urban J.B."/>
            <person name="Vasquez L.I."/>
            <person name="Vera V.A."/>
            <person name="Villasana D.M."/>
            <person name="Wang L."/>
            <person name="Ward-Moore S."/>
            <person name="Warren J.T."/>
            <person name="Wei X."/>
            <person name="White F."/>
            <person name="Williamson A.L."/>
            <person name="Wleczyk R."/>
            <person name="Wooden H.S."/>
            <person name="Wooden S.H."/>
            <person name="Yen J."/>
            <person name="Yoon L."/>
            <person name="Yoon V."/>
            <person name="Zorrilla S.E."/>
            <person name="Nelson D."/>
            <person name="Kucherlapati R."/>
            <person name="Weinstock G."/>
            <person name="Gibbs R.A."/>
            <person name="null."/>
        </authorList>
    </citation>
    <scope>NUCLEOTIDE SEQUENCE [LARGE SCALE GENOMIC DNA]</scope>
</reference>
<reference evidence="4" key="4">
    <citation type="journal article" date="2011" name="BMC Syst. Biol.">
        <title>Initial characterization of the human central proteome.</title>
        <authorList>
            <person name="Burkard T.R."/>
            <person name="Planyavsky M."/>
            <person name="Kaupe I."/>
            <person name="Breitwieser F.P."/>
            <person name="Burckstummer T."/>
            <person name="Bennett K.L."/>
            <person name="Superti-Furga G."/>
            <person name="Colinge J."/>
        </authorList>
    </citation>
    <scope>IDENTIFICATION BY MASS SPECTROMETRY [LARGE SCALE ANALYSIS]</scope>
</reference>
<dbReference type="GeneTree" id="ENSGT00390000007237"/>
<dbReference type="VEuPathDB" id="HostDB:ENSG00000184047"/>
<reference evidence="1" key="7">
    <citation type="submission" date="2025-08" db="UniProtKB">
        <authorList>
            <consortium name="Ensembl"/>
        </authorList>
    </citation>
    <scope>IDENTIFICATION</scope>
</reference>
<dbReference type="EMBL" id="AC048338">
    <property type="status" value="NOT_ANNOTATED_CDS"/>
    <property type="molecule type" value="Genomic_DNA"/>
</dbReference>
<evidence type="ECO:0000313" key="2">
    <source>
        <dbReference type="Proteomes" id="UP000005640"/>
    </source>
</evidence>
<accession>F5GX50</accession>
<proteinExistence type="evidence at protein level"/>
<evidence type="ECO:0007829" key="6">
    <source>
        <dbReference type="PubMed" id="25944712"/>
    </source>
</evidence>
<evidence type="ECO:0007829" key="3">
    <source>
        <dbReference type="PeptideAtlas" id="F5GX50"/>
    </source>
</evidence>
<dbReference type="ExpressionAtlas" id="F5GX50">
    <property type="expression patterns" value="baseline and differential"/>
</dbReference>
<dbReference type="UCSC" id="uc058ulm.1">
    <property type="organism name" value="human"/>
</dbReference>
<gene>
    <name evidence="1" type="primary">DIABLO</name>
</gene>
<organism evidence="1 2">
    <name type="scientific">Homo sapiens</name>
    <name type="common">Human</name>
    <dbReference type="NCBI Taxonomy" id="9606"/>
    <lineage>
        <taxon>Eukaryota</taxon>
        <taxon>Metazoa</taxon>
        <taxon>Chordata</taxon>
        <taxon>Craniata</taxon>
        <taxon>Vertebrata</taxon>
        <taxon>Euteleostomi</taxon>
        <taxon>Mammalia</taxon>
        <taxon>Eutheria</taxon>
        <taxon>Euarchontoglires</taxon>
        <taxon>Primates</taxon>
        <taxon>Haplorrhini</taxon>
        <taxon>Catarrhini</taxon>
        <taxon>Hominidae</taxon>
        <taxon>Homo</taxon>
    </lineage>
</organism>
<evidence type="ECO:0007829" key="5">
    <source>
        <dbReference type="PubMed" id="24275569"/>
    </source>
</evidence>
<dbReference type="Bgee" id="ENSG00000184047">
    <property type="expression patterns" value="Expressed in right testis and 104 other cell types or tissues"/>
</dbReference>
<reference evidence="1 2" key="1">
    <citation type="journal article" date="2001" name="Nature">
        <title>Initial sequencing and analysis of the human genome.</title>
        <authorList>
            <consortium name="International Human Genome Sequencing Consortium"/>
            <person name="Lander E.S."/>
            <person name="Linton L.M."/>
            <person name="Birren B."/>
            <person name="Nusbaum C."/>
            <person name="Zody M.C."/>
            <person name="Baldwin J."/>
            <person name="Devon K."/>
            <person name="Dewar K."/>
            <person name="Doyle M."/>
            <person name="FitzHugh W."/>
            <person name="Funke R."/>
            <person name="Gage D."/>
            <person name="Harris K."/>
            <person name="Heaford A."/>
            <person name="Howland J."/>
            <person name="Kann L."/>
            <person name="Lehoczky J."/>
            <person name="LeVine R."/>
            <person name="McEwan P."/>
            <person name="McKernan K."/>
            <person name="Meldrim J."/>
            <person name="Mesirov J.P."/>
            <person name="Miranda C."/>
            <person name="Morris W."/>
            <person name="Naylor J."/>
            <person name="Raymond C."/>
            <person name="Rosetti M."/>
            <person name="Santos R."/>
            <person name="Sheridan A."/>
            <person name="Sougnez C."/>
            <person name="Stange-Thomann N."/>
            <person name="Stojanovic N."/>
            <person name="Subramanian A."/>
            <person name="Wyman D."/>
            <person name="Rogers J."/>
            <person name="Sulston J."/>
            <person name="Ainscough R."/>
            <person name="Beck S."/>
            <person name="Bentley D."/>
            <person name="Burton J."/>
            <person name="Clee C."/>
            <person name="Carter N."/>
            <person name="Coulson A."/>
            <person name="Deadman R."/>
            <person name="Deloukas P."/>
            <person name="Dunham A."/>
            <person name="Dunham I."/>
            <person name="Durbin R."/>
            <person name="French L."/>
            <person name="Grafham D."/>
            <person name="Gregory S."/>
            <person name="Hubbard T."/>
            <person name="Humphray S."/>
            <person name="Hunt A."/>
            <person name="Jones M."/>
            <person name="Lloyd C."/>
            <person name="McMurray A."/>
            <person name="Matthews L."/>
            <person name="Mercer S."/>
            <person name="Milne S."/>
            <person name="Mullikin J.C."/>
            <person name="Mungall A."/>
            <person name="Plumb R."/>
            <person name="Ross M."/>
            <person name="Shownkeen R."/>
            <person name="Sims S."/>
            <person name="Waterston R.H."/>
            <person name="Wilson R.K."/>
            <person name="Hillier L.W."/>
            <person name="McPherson J.D."/>
            <person name="Marra M.A."/>
            <person name="Mardis E.R."/>
            <person name="Fulton L.A."/>
            <person name="Chinwalla A.T."/>
            <person name="Pepin K.H."/>
            <person name="Gish W.R."/>
            <person name="Chissoe S.L."/>
            <person name="Wendl M.C."/>
            <person name="Delehaunty K.D."/>
            <person name="Miner T.L."/>
            <person name="Delehaunty A."/>
            <person name="Kramer J.B."/>
            <person name="Cook L.L."/>
            <person name="Fulton R.S."/>
            <person name="Johnson D.L."/>
            <person name="Minx P.J."/>
            <person name="Clifton S.W."/>
            <person name="Hawkins T."/>
            <person name="Branscomb E."/>
            <person name="Predki P."/>
            <person name="Richardson P."/>
            <person name="Wenning S."/>
            <person name="Slezak T."/>
            <person name="Doggett N."/>
            <person name="Cheng J.F."/>
            <person name="Olsen A."/>
            <person name="Lucas S."/>
            <person name="Elkin C."/>
            <person name="Uberbacher E."/>
            <person name="Frazier M."/>
            <person name="Gibbs R.A."/>
            <person name="Muzny D.M."/>
            <person name="Scherer S.E."/>
            <person name="Bouck J.B."/>
            <person name="Sodergren E.J."/>
            <person name="Worley K.C."/>
            <person name="Rives C.M."/>
            <person name="Gorrell J.H."/>
            <person name="Metzker M.L."/>
            <person name="Naylor S.L."/>
            <person name="Kucherlapati R.S."/>
            <person name="Nelson D.L."/>
            <person name="Weinstock G.M."/>
            <person name="Sakaki Y."/>
            <person name="Fujiyama A."/>
            <person name="Hattori M."/>
            <person name="Yada T."/>
            <person name="Toyoda A."/>
            <person name="Itoh T."/>
            <person name="Kawagoe C."/>
            <person name="Watanabe H."/>
            <person name="Totoki Y."/>
            <person name="Taylor T."/>
            <person name="Weissenbach J."/>
            <person name="Heilig R."/>
            <person name="Saurin W."/>
            <person name="Artiguenave F."/>
            <person name="Brottier P."/>
            <person name="Bruls T."/>
            <person name="Pelletier E."/>
            <person name="Robert C."/>
            <person name="Wincker P."/>
            <person name="Smith D.R."/>
            <person name="Doucette-Stamm L."/>
            <person name="Rubenfield M."/>
            <person name="Weinstock K."/>
            <person name="Lee H.M."/>
            <person name="Dubois J."/>
            <person name="Rosenthal A."/>
            <person name="Platzer M."/>
            <person name="Nyakatura G."/>
            <person name="Taudien S."/>
            <person name="Rump A."/>
            <person name="Yang H."/>
            <person name="Yu J."/>
            <person name="Wang J."/>
            <person name="Huang G."/>
            <person name="Gu J."/>
            <person name="Hood L."/>
            <person name="Rowen L."/>
            <person name="Madan A."/>
            <person name="Qin S."/>
            <person name="Davis R.W."/>
            <person name="Federspiel N.A."/>
            <person name="Abola A.P."/>
            <person name="Proctor M.J."/>
            <person name="Myers R.M."/>
            <person name="Schmutz J."/>
            <person name="Dickson M."/>
            <person name="Grimwood J."/>
            <person name="Cox D.R."/>
            <person name="Olson M.V."/>
            <person name="Kaul R."/>
            <person name="Raymond C."/>
            <person name="Shimizu N."/>
            <person name="Kawasaki K."/>
            <person name="Minoshima S."/>
            <person name="Evans G.A."/>
            <person name="Athanasiou M."/>
            <person name="Schultz R."/>
            <person name="Roe B.A."/>
            <person name="Chen F."/>
            <person name="Pan H."/>
            <person name="Ramser J."/>
            <person name="Lehrach H."/>
            <person name="Reinhardt R."/>
            <person name="McCombie W.R."/>
            <person name="de la Bastide M."/>
            <person name="Dedhia N."/>
            <person name="Blocker H."/>
            <person name="Hornischer K."/>
            <person name="Nordsiek G."/>
            <person name="Agarwala R."/>
            <person name="Aravind L."/>
            <person name="Bailey J.A."/>
            <person name="Bateman A."/>
            <person name="Batzoglou S."/>
            <person name="Birney E."/>
            <person name="Bork P."/>
            <person name="Brown D.G."/>
            <person name="Burge C.B."/>
            <person name="Cerutti L."/>
            <person name="Chen H.C."/>
            <person name="Church D."/>
            <person name="Clamp M."/>
            <person name="Copley R.R."/>
            <person name="Doerks T."/>
            <person name="Eddy S.R."/>
            <person name="Eichler E.E."/>
            <person name="Furey T.S."/>
            <person name="Galagan J."/>
            <person name="Gilbert J.G."/>
            <person name="Harmon C."/>
            <person name="Hayashizaki Y."/>
            <person name="Haussler D."/>
            <person name="Hermjakob H."/>
            <person name="Hokamp K."/>
            <person name="Jang W."/>
            <person name="Johnson L.S."/>
            <person name="Jones T.A."/>
            <person name="Kasif S."/>
            <person name="Kaspryzk A."/>
            <person name="Kennedy S."/>
            <person name="Kent W.J."/>
            <person name="Kitts P."/>
            <person name="Koonin E.V."/>
            <person name="Korf I."/>
            <person name="Kulp D."/>
            <person name="Lancet D."/>
            <person name="Lowe T.M."/>
            <person name="McLysaght A."/>
            <person name="Mikkelsen T."/>
            <person name="Moran J.V."/>
            <person name="Mulder N."/>
            <person name="Pollara V.J."/>
            <person name="Ponting C.P."/>
            <person name="Schuler G."/>
            <person name="Schultz J."/>
            <person name="Slater G."/>
            <person name="Smit A.F."/>
            <person name="Stupka E."/>
            <person name="Szustakowski J."/>
            <person name="Thierry-Mieg D."/>
            <person name="Thierry-Mieg J."/>
            <person name="Wagner L."/>
            <person name="Wallis J."/>
            <person name="Wheeler R."/>
            <person name="Williams A."/>
            <person name="Wolf Y.I."/>
            <person name="Wolfe K.H."/>
            <person name="Yang S.P."/>
            <person name="Yeh R.F."/>
            <person name="Collins F."/>
            <person name="Guyer M.S."/>
            <person name="Peterson J."/>
            <person name="Felsenfeld A."/>
            <person name="Wetterstrand K.A."/>
            <person name="Patrinos A."/>
            <person name="Morgan M.J."/>
            <person name="de Jong P."/>
            <person name="Catanese J.J."/>
            <person name="Osoegawa K."/>
            <person name="Shizuya H."/>
            <person name="Choi S."/>
            <person name="Chen Y.J."/>
        </authorList>
    </citation>
    <scope>NUCLEOTIDE SEQUENCE [LARGE SCALE GENOMIC DNA]</scope>
</reference>
<dbReference type="HGNC" id="HGNC:21528">
    <property type="gene designation" value="DIABLO"/>
</dbReference>
<protein>
    <submittedName>
        <fullName evidence="1">Diablo IAP-binding mitochondrial protein</fullName>
    </submittedName>
</protein>
<dbReference type="Ensembl" id="ENST00000540535.6">
    <property type="protein sequence ID" value="ENSP00000441139.2"/>
    <property type="gene ID" value="ENSG00000184047.21"/>
</dbReference>
<dbReference type="ChiTaRS" id="DIABLO">
    <property type="organism name" value="human"/>
</dbReference>
<keyword evidence="2" id="KW-1185">Reference proteome</keyword>
<dbReference type="HOGENOM" id="CLU_098879_1_1_1"/>
<evidence type="ECO:0007829" key="4">
    <source>
        <dbReference type="PubMed" id="21269460"/>
    </source>
</evidence>
<dbReference type="OpenTargets" id="ENSG00000184047"/>
<evidence type="ECO:0000313" key="1">
    <source>
        <dbReference type="Ensembl" id="ENSP00000441139.2"/>
    </source>
</evidence>
<dbReference type="Proteomes" id="UP000005640">
    <property type="component" value="Chromosome 12"/>
</dbReference>
<sequence>MAALKSWLSRSVTSFFRYRCGRVEGTGPEGGTDADSAVARPTAPAFLTRSSLVRPAGSRRLAPVQTVFVCSCCG</sequence>
<reference evidence="6" key="6">
    <citation type="journal article" date="2015" name="Proteomics">
        <title>N-terminome analysis of the human mitochondrial proteome.</title>
        <authorList>
            <person name="Vaca Jacome A.S."/>
            <person name="Rabilloud T."/>
            <person name="Schaeffer-Reiss C."/>
            <person name="Rompais M."/>
            <person name="Ayoub D."/>
            <person name="Lane L."/>
            <person name="Bairoch A."/>
            <person name="Van Dorsselaer A."/>
            <person name="Carapito C."/>
        </authorList>
    </citation>
    <scope>IDENTIFICATION BY MASS SPECTROMETRY [LARGE SCALE ANALYSIS]</scope>
</reference>
<dbReference type="OrthoDB" id="6153032at2759"/>
<reference evidence="1 2" key="2">
    <citation type="journal article" date="2004" name="Nature">
        <title>Finishing the euchromatic sequence of the human genome.</title>
        <authorList>
            <consortium name="International Human Genome Sequencing Consortium"/>
        </authorList>
    </citation>
    <scope>NUCLEOTIDE SEQUENCE [LARGE SCALE GENOMIC DNA]</scope>
</reference>
<name>F5GX50_HUMAN</name>
<dbReference type="AlphaFoldDB" id="F5GX50"/>